<dbReference type="GO" id="GO:0030036">
    <property type="term" value="P:actin cytoskeleton organization"/>
    <property type="evidence" value="ECO:0007669"/>
    <property type="project" value="InterPro"/>
</dbReference>
<dbReference type="GO" id="GO:0051015">
    <property type="term" value="F:actin filament binding"/>
    <property type="evidence" value="ECO:0007669"/>
    <property type="project" value="InterPro"/>
</dbReference>
<evidence type="ECO:0000313" key="5">
    <source>
        <dbReference type="EMBL" id="KAH3869582.1"/>
    </source>
</evidence>
<feature type="repeat" description="Filamin" evidence="3">
    <location>
        <begin position="631"/>
        <end position="722"/>
    </location>
</feature>
<feature type="repeat" description="Filamin" evidence="3">
    <location>
        <begin position="754"/>
        <end position="849"/>
    </location>
</feature>
<organism evidence="5 6">
    <name type="scientific">Dreissena polymorpha</name>
    <name type="common">Zebra mussel</name>
    <name type="synonym">Mytilus polymorpha</name>
    <dbReference type="NCBI Taxonomy" id="45954"/>
    <lineage>
        <taxon>Eukaryota</taxon>
        <taxon>Metazoa</taxon>
        <taxon>Spiralia</taxon>
        <taxon>Lophotrochozoa</taxon>
        <taxon>Mollusca</taxon>
        <taxon>Bivalvia</taxon>
        <taxon>Autobranchia</taxon>
        <taxon>Heteroconchia</taxon>
        <taxon>Euheterodonta</taxon>
        <taxon>Imparidentia</taxon>
        <taxon>Neoheterodontei</taxon>
        <taxon>Myida</taxon>
        <taxon>Dreissenoidea</taxon>
        <taxon>Dreissenidae</taxon>
        <taxon>Dreissena</taxon>
    </lineage>
</organism>
<evidence type="ECO:0000313" key="6">
    <source>
        <dbReference type="Proteomes" id="UP000828390"/>
    </source>
</evidence>
<protein>
    <recommendedName>
        <fullName evidence="7">Filamin-A</fullName>
    </recommendedName>
</protein>
<dbReference type="PROSITE" id="PS50194">
    <property type="entry name" value="FILAMIN_REPEAT"/>
    <property type="match status" value="9"/>
</dbReference>
<dbReference type="InterPro" id="IPR014756">
    <property type="entry name" value="Ig_E-set"/>
</dbReference>
<dbReference type="EMBL" id="JAIWYP010000002">
    <property type="protein sequence ID" value="KAH3869582.1"/>
    <property type="molecule type" value="Genomic_DNA"/>
</dbReference>
<keyword evidence="2" id="KW-0677">Repeat</keyword>
<feature type="repeat" description="Filamin" evidence="3">
    <location>
        <begin position="19"/>
        <end position="68"/>
    </location>
</feature>
<dbReference type="InterPro" id="IPR017868">
    <property type="entry name" value="Filamin/ABP280_repeat-like"/>
</dbReference>
<evidence type="ECO:0000256" key="3">
    <source>
        <dbReference type="PROSITE-ProRule" id="PRU00087"/>
    </source>
</evidence>
<evidence type="ECO:0000256" key="1">
    <source>
        <dbReference type="ARBA" id="ARBA00009238"/>
    </source>
</evidence>
<keyword evidence="6" id="KW-1185">Reference proteome</keyword>
<dbReference type="InterPro" id="IPR013783">
    <property type="entry name" value="Ig-like_fold"/>
</dbReference>
<dbReference type="Gene3D" id="2.60.40.10">
    <property type="entry name" value="Immunoglobulins"/>
    <property type="match status" value="9"/>
</dbReference>
<dbReference type="AlphaFoldDB" id="A0A9D4RKE0"/>
<dbReference type="SUPFAM" id="SSF81296">
    <property type="entry name" value="E set domains"/>
    <property type="match status" value="9"/>
</dbReference>
<sequence length="916" mass="99161">MAHNYMRQPSDQTPKYKMPTPEGLKPEIKDNSDGSIYVQYHPTIQGRHEVQMSFEGSGIDGSPFQCLVDSIDSGYVSIFGSGLVGGMSGENESFTVVAKHGTLNDIQVTIDGPARTDVKRENKGDRAEFSYMPMTPGAYSINIKYKGKDIKGSPFQAKISGEGRKRSQISISNCSDYALNVLEPEIVDLTGSLKKPSGAIEPCILKKLAEGRLGIASFTPKEKGNYAVNVHTSSEKHIKGSPFNIAVGDKEMAHASKVTVSGNLNSANANSENHIVIDTNGSGYGGISVVMEGPHRTELDFKELENRKYQVYFSPHEPGIYILNIRFADEHVNGSPFLLNVGGEPSGRVRETVTREMEQAEPVMPKTKCEFLLKIPGTNPFDMEASITDPEGKTELCEVMDEDDFHYRINFTPQDKGNHIVSIKHKGMHISGSPFQYTVGQLKTGGSHKVQVGGPGVEKGECNLWNTFNIYSREAGAGTLSVAIEGPGKAMIKIEERPHGFLGVSYNVDKPGQYGIHLKFKDEHIPDSPFKVTISPDGGVARQVTVHALKDRGLSIDKAATFTVSFNGAAGQLHAFIRSPSGGHDDCFIQEMDTGVFGIRFIPKENGVHYVDVKLNDMHVPDSPFAVMVGSVAADPAMVHAHGDGLETGNVNKLNKFVVRTAGAGSGFLAAFIDGPSKVALSCKEVDEGYEFQYTPFCAGKYLITLKYGNIGIAGSPYQAVISGTGRKPSPILEQSSMVVETVEKKPGMKASRRFRGDASKVVASGPGIKKAFLNRAQNLTLDVKEAGNAILFVGMITPNGTPESELVVKRASNTSYTVTYTCKEAGEHLLQIKWGDDDIPGSPCFGDVSLLSHSHSSRRRGAARWSSPEITVGMTSSSMFSFLGAQVGDKGSLVVLLKEKEDPVMLLFAVRPLKF</sequence>
<proteinExistence type="inferred from homology"/>
<comment type="caution">
    <text evidence="5">The sequence shown here is derived from an EMBL/GenBank/DDBJ whole genome shotgun (WGS) entry which is preliminary data.</text>
</comment>
<feature type="repeat" description="Filamin" evidence="3">
    <location>
        <begin position="442"/>
        <end position="534"/>
    </location>
</feature>
<feature type="region of interest" description="Disordered" evidence="4">
    <location>
        <begin position="1"/>
        <end position="32"/>
    </location>
</feature>
<feature type="repeat" description="Filamin" evidence="3">
    <location>
        <begin position="250"/>
        <end position="341"/>
    </location>
</feature>
<feature type="repeat" description="Filamin" evidence="3">
    <location>
        <begin position="536"/>
        <end position="629"/>
    </location>
</feature>
<dbReference type="SMART" id="SM00557">
    <property type="entry name" value="IG_FLMN"/>
    <property type="match status" value="8"/>
</dbReference>
<comment type="similarity">
    <text evidence="1">Belongs to the filamin family.</text>
</comment>
<evidence type="ECO:0000256" key="4">
    <source>
        <dbReference type="SAM" id="MobiDB-lite"/>
    </source>
</evidence>
<evidence type="ECO:0008006" key="7">
    <source>
        <dbReference type="Google" id="ProtNLM"/>
    </source>
</evidence>
<feature type="repeat" description="Filamin" evidence="3">
    <location>
        <begin position="370"/>
        <end position="439"/>
    </location>
</feature>
<dbReference type="FunFam" id="2.60.40.10:FF:000092">
    <property type="entry name" value="Filamin-B isoform B"/>
    <property type="match status" value="1"/>
</dbReference>
<dbReference type="InterPro" id="IPR001298">
    <property type="entry name" value="Filamin/ABP280_rpt"/>
</dbReference>
<name>A0A9D4RKE0_DREPO</name>
<dbReference type="InterPro" id="IPR044801">
    <property type="entry name" value="Filamin"/>
</dbReference>
<dbReference type="Proteomes" id="UP000828390">
    <property type="component" value="Unassembled WGS sequence"/>
</dbReference>
<feature type="repeat" description="Filamin" evidence="3">
    <location>
        <begin position="68"/>
        <end position="159"/>
    </location>
</feature>
<dbReference type="Pfam" id="PF00630">
    <property type="entry name" value="Filamin"/>
    <property type="match status" value="8"/>
</dbReference>
<reference evidence="5" key="2">
    <citation type="submission" date="2020-11" db="EMBL/GenBank/DDBJ databases">
        <authorList>
            <person name="McCartney M.A."/>
            <person name="Auch B."/>
            <person name="Kono T."/>
            <person name="Mallez S."/>
            <person name="Becker A."/>
            <person name="Gohl D.M."/>
            <person name="Silverstein K.A.T."/>
            <person name="Koren S."/>
            <person name="Bechman K.B."/>
            <person name="Herman A."/>
            <person name="Abrahante J.E."/>
            <person name="Garbe J."/>
        </authorList>
    </citation>
    <scope>NUCLEOTIDE SEQUENCE</scope>
    <source>
        <strain evidence="5">Duluth1</strain>
        <tissue evidence="5">Whole animal</tissue>
    </source>
</reference>
<accession>A0A9D4RKE0</accession>
<dbReference type="PANTHER" id="PTHR38537">
    <property type="entry name" value="JITTERBUG, ISOFORM N"/>
    <property type="match status" value="1"/>
</dbReference>
<reference evidence="5" key="1">
    <citation type="journal article" date="2019" name="bioRxiv">
        <title>The Genome of the Zebra Mussel, Dreissena polymorpha: A Resource for Invasive Species Research.</title>
        <authorList>
            <person name="McCartney M.A."/>
            <person name="Auch B."/>
            <person name="Kono T."/>
            <person name="Mallez S."/>
            <person name="Zhang Y."/>
            <person name="Obille A."/>
            <person name="Becker A."/>
            <person name="Abrahante J.E."/>
            <person name="Garbe J."/>
            <person name="Badalamenti J.P."/>
            <person name="Herman A."/>
            <person name="Mangelson H."/>
            <person name="Liachko I."/>
            <person name="Sullivan S."/>
            <person name="Sone E.D."/>
            <person name="Koren S."/>
            <person name="Silverstein K.A.T."/>
            <person name="Beckman K.B."/>
            <person name="Gohl D.M."/>
        </authorList>
    </citation>
    <scope>NUCLEOTIDE SEQUENCE</scope>
    <source>
        <strain evidence="5">Duluth1</strain>
        <tissue evidence="5">Whole animal</tissue>
    </source>
</reference>
<feature type="repeat" description="Filamin" evidence="3">
    <location>
        <begin position="156"/>
        <end position="247"/>
    </location>
</feature>
<dbReference type="PANTHER" id="PTHR38537:SF8">
    <property type="entry name" value="FILAMIN-A"/>
    <property type="match status" value="1"/>
</dbReference>
<evidence type="ECO:0000256" key="2">
    <source>
        <dbReference type="ARBA" id="ARBA00022737"/>
    </source>
</evidence>
<gene>
    <name evidence="5" type="ORF">DPMN_032751</name>
</gene>